<organism evidence="2 3">
    <name type="scientific">Runella aurantiaca</name>
    <dbReference type="NCBI Taxonomy" id="2282308"/>
    <lineage>
        <taxon>Bacteria</taxon>
        <taxon>Pseudomonadati</taxon>
        <taxon>Bacteroidota</taxon>
        <taxon>Cytophagia</taxon>
        <taxon>Cytophagales</taxon>
        <taxon>Spirosomataceae</taxon>
        <taxon>Runella</taxon>
    </lineage>
</organism>
<keyword evidence="1" id="KW-1133">Transmembrane helix</keyword>
<comment type="caution">
    <text evidence="2">The sequence shown here is derived from an EMBL/GenBank/DDBJ whole genome shotgun (WGS) entry which is preliminary data.</text>
</comment>
<feature type="transmembrane region" description="Helical" evidence="1">
    <location>
        <begin position="81"/>
        <end position="99"/>
    </location>
</feature>
<dbReference type="Proteomes" id="UP000253141">
    <property type="component" value="Unassembled WGS sequence"/>
</dbReference>
<accession>A0A369I7J5</accession>
<evidence type="ECO:0000313" key="3">
    <source>
        <dbReference type="Proteomes" id="UP000253141"/>
    </source>
</evidence>
<dbReference type="OrthoDB" id="893716at2"/>
<feature type="transmembrane region" description="Helical" evidence="1">
    <location>
        <begin position="138"/>
        <end position="159"/>
    </location>
</feature>
<feature type="transmembrane region" description="Helical" evidence="1">
    <location>
        <begin position="50"/>
        <end position="74"/>
    </location>
</feature>
<proteinExistence type="predicted"/>
<reference evidence="2 3" key="1">
    <citation type="submission" date="2018-07" db="EMBL/GenBank/DDBJ databases">
        <title>Genome analysis of Runella aurantiaca.</title>
        <authorList>
            <person name="Yang X."/>
        </authorList>
    </citation>
    <scope>NUCLEOTIDE SEQUENCE [LARGE SCALE GENOMIC DNA]</scope>
    <source>
        <strain evidence="2 3">YX9</strain>
    </source>
</reference>
<feature type="transmembrane region" description="Helical" evidence="1">
    <location>
        <begin position="194"/>
        <end position="215"/>
    </location>
</feature>
<feature type="transmembrane region" description="Helical" evidence="1">
    <location>
        <begin position="12"/>
        <end position="30"/>
    </location>
</feature>
<keyword evidence="1" id="KW-0812">Transmembrane</keyword>
<evidence type="ECO:0000313" key="2">
    <source>
        <dbReference type="EMBL" id="RDB05598.1"/>
    </source>
</evidence>
<keyword evidence="1" id="KW-0472">Membrane</keyword>
<feature type="transmembrane region" description="Helical" evidence="1">
    <location>
        <begin position="166"/>
        <end position="188"/>
    </location>
</feature>
<dbReference type="Pfam" id="PF14329">
    <property type="entry name" value="DUF4386"/>
    <property type="match status" value="1"/>
</dbReference>
<evidence type="ECO:0000256" key="1">
    <source>
        <dbReference type="SAM" id="Phobius"/>
    </source>
</evidence>
<dbReference type="EMBL" id="QPIW01000009">
    <property type="protein sequence ID" value="RDB05598.1"/>
    <property type="molecule type" value="Genomic_DNA"/>
</dbReference>
<dbReference type="RefSeq" id="WP_114461603.1">
    <property type="nucleotide sequence ID" value="NZ_QPIW01000009.1"/>
</dbReference>
<gene>
    <name evidence="2" type="ORF">DVG78_13550</name>
</gene>
<keyword evidence="3" id="KW-1185">Reference proteome</keyword>
<dbReference type="AlphaFoldDB" id="A0A369I7J5"/>
<sequence length="224" mass="25060">MNPTQKTARILALLMLSSLIIGMSINLFLLGPATFSSDYLTEAAGHSQQVISSLLLGLLTGLFMMTMAVLMYPLFRQHNPLLAVGYVAINGIKFAIGAIDKTTVYSLLAVSNEFVKGETSDKNTLKMMGSIFSNIHDWTHLSDILFSFILFFILFYLLFKSKLVPSFFSLWGMLAAMLGSAEMLLNFYGFHHQWHFLLLFPMALVQLLLSIWLLIKGFKTPTAT</sequence>
<dbReference type="InterPro" id="IPR025495">
    <property type="entry name" value="DUF4386"/>
</dbReference>
<name>A0A369I7J5_9BACT</name>
<protein>
    <submittedName>
        <fullName evidence="2">DUF4386 domain-containing protein</fullName>
    </submittedName>
</protein>